<evidence type="ECO:0000256" key="1">
    <source>
        <dbReference type="ARBA" id="ARBA00006116"/>
    </source>
</evidence>
<dbReference type="InterPro" id="IPR013725">
    <property type="entry name" value="DNA_replication_fac_RFC1_C"/>
</dbReference>
<dbReference type="EMBL" id="MK072139">
    <property type="protein sequence ID" value="AYV79288.1"/>
    <property type="molecule type" value="Genomic_DNA"/>
</dbReference>
<dbReference type="PANTHER" id="PTHR23389">
    <property type="entry name" value="CHROMOSOME TRANSMISSION FIDELITY FACTOR 18"/>
    <property type="match status" value="1"/>
</dbReference>
<evidence type="ECO:0000256" key="2">
    <source>
        <dbReference type="ARBA" id="ARBA00022705"/>
    </source>
</evidence>
<dbReference type="Gene3D" id="3.40.50.300">
    <property type="entry name" value="P-loop containing nucleotide triphosphate hydrolases"/>
    <property type="match status" value="1"/>
</dbReference>
<dbReference type="GO" id="GO:0003689">
    <property type="term" value="F:DNA clamp loader activity"/>
    <property type="evidence" value="ECO:0007669"/>
    <property type="project" value="InterPro"/>
</dbReference>
<dbReference type="InterPro" id="IPR008921">
    <property type="entry name" value="DNA_pol3_clamp-load_cplx_C"/>
</dbReference>
<dbReference type="GO" id="GO:0005524">
    <property type="term" value="F:ATP binding"/>
    <property type="evidence" value="ECO:0007669"/>
    <property type="project" value="InterPro"/>
</dbReference>
<name>A0A3G4ZWJ8_9VIRU</name>
<feature type="domain" description="DNA replication factor RFC1 C-terminal" evidence="3">
    <location>
        <begin position="305"/>
        <end position="442"/>
    </location>
</feature>
<evidence type="ECO:0000259" key="3">
    <source>
        <dbReference type="Pfam" id="PF08519"/>
    </source>
</evidence>
<dbReference type="GO" id="GO:0003677">
    <property type="term" value="F:DNA binding"/>
    <property type="evidence" value="ECO:0007669"/>
    <property type="project" value="InterPro"/>
</dbReference>
<dbReference type="SUPFAM" id="SSF52540">
    <property type="entry name" value="P-loop containing nucleoside triphosphate hydrolases"/>
    <property type="match status" value="1"/>
</dbReference>
<proteinExistence type="inferred from homology"/>
<dbReference type="GO" id="GO:0006260">
    <property type="term" value="P:DNA replication"/>
    <property type="evidence" value="ECO:0007669"/>
    <property type="project" value="UniProtKB-KW"/>
</dbReference>
<keyword evidence="2" id="KW-0235">DNA replication</keyword>
<reference evidence="4" key="1">
    <citation type="submission" date="2018-10" db="EMBL/GenBank/DDBJ databases">
        <title>Hidden diversity of soil giant viruses.</title>
        <authorList>
            <person name="Schulz F."/>
            <person name="Alteio L."/>
            <person name="Goudeau D."/>
            <person name="Ryan E.M."/>
            <person name="Malmstrom R.R."/>
            <person name="Blanchard J."/>
            <person name="Woyke T."/>
        </authorList>
    </citation>
    <scope>NUCLEOTIDE SEQUENCE</scope>
    <source>
        <strain evidence="4">FNV1</strain>
    </source>
</reference>
<organism evidence="4">
    <name type="scientific">Faunusvirus sp</name>
    <dbReference type="NCBI Taxonomy" id="2487766"/>
    <lineage>
        <taxon>Viruses</taxon>
        <taxon>Varidnaviria</taxon>
        <taxon>Bamfordvirae</taxon>
        <taxon>Nucleocytoviricota</taxon>
        <taxon>Megaviricetes</taxon>
        <taxon>Imitervirales</taxon>
        <taxon>Mimiviridae</taxon>
    </lineage>
</organism>
<dbReference type="Pfam" id="PF08519">
    <property type="entry name" value="RFC1"/>
    <property type="match status" value="1"/>
</dbReference>
<dbReference type="Pfam" id="PF03215">
    <property type="entry name" value="Rad17"/>
    <property type="match status" value="1"/>
</dbReference>
<comment type="similarity">
    <text evidence="1">Belongs to the activator 1 large subunit family.</text>
</comment>
<gene>
    <name evidence="4" type="ORF">Faunusvirus8_5</name>
</gene>
<evidence type="ECO:0000313" key="4">
    <source>
        <dbReference type="EMBL" id="AYV79288.1"/>
    </source>
</evidence>
<sequence>MDDLWIKKYRPESLSEVIGNSSQIQTISNWLVNFDKMKYSSIIISGNHGIGKTVSIKLLAHALNYNIKLLNSNNSKNQKAIDDLLKSTVYTNNIKNMIDGTETKRIIVVIDDTETVTLNAEKSSIIELYKTNEKYKFFPILFISSLQHSKLISKIKETCVEIKFSNPNKRDLIKLINHILDNEKLCIDDDKIKEKIIMYSQGDIRRLIIILQDLYFTFHDEQITAERLKEYCDTTQKKDMDMGLFLATNKILDSYKNPNTCLQLFEMEKVLLPLMVQENYYSSVFSKYNDPAKILEIVSNVSDSISQGEVIETTIYTDQNWYLQNIHGFFTCVQTSYELNKYPYNSLLKNYDCKFTNDFTKTSLKNINKKNISNLQLVFPKKSINDVLSINKIIYNLIKNNDQDKIREIVKYYNLSPKIINVIIKIDKTVDEKLVVSTKMKNLITELNKAAANV</sequence>
<dbReference type="Gene3D" id="1.20.272.10">
    <property type="match status" value="1"/>
</dbReference>
<dbReference type="SUPFAM" id="SSF48019">
    <property type="entry name" value="post-AAA+ oligomerization domain-like"/>
    <property type="match status" value="1"/>
</dbReference>
<dbReference type="InterPro" id="IPR027417">
    <property type="entry name" value="P-loop_NTPase"/>
</dbReference>
<accession>A0A3G4ZWJ8</accession>
<dbReference type="Gene3D" id="1.10.8.60">
    <property type="match status" value="1"/>
</dbReference>
<protein>
    <submittedName>
        <fullName evidence="4">Replication factor C large subunit</fullName>
    </submittedName>
</protein>
<dbReference type="PANTHER" id="PTHR23389:SF6">
    <property type="entry name" value="REPLICATION FACTOR C SUBUNIT 1"/>
    <property type="match status" value="1"/>
</dbReference>